<proteinExistence type="predicted"/>
<protein>
    <submittedName>
        <fullName evidence="8">Cytochrome b5-like heme/steroid binding domain</fullName>
    </submittedName>
</protein>
<evidence type="ECO:0000313" key="9">
    <source>
        <dbReference type="Proteomes" id="UP000009170"/>
    </source>
</evidence>
<feature type="domain" description="Cytochrome b5 heme-binding" evidence="7">
    <location>
        <begin position="40"/>
        <end position="114"/>
    </location>
</feature>
<dbReference type="SUPFAM" id="SSF55856">
    <property type="entry name" value="Cytochrome b5-like heme/steroid binding domain"/>
    <property type="match status" value="1"/>
</dbReference>
<feature type="region of interest" description="Disordered" evidence="5">
    <location>
        <begin position="1"/>
        <end position="29"/>
    </location>
</feature>
<dbReference type="PIRSF" id="PIRSF015921">
    <property type="entry name" value="FA_sphinglp_des"/>
    <property type="match status" value="1"/>
</dbReference>
<reference evidence="8 9" key="2">
    <citation type="journal article" date="2014" name="BMC Genomics">
        <title>An improved genome of the model marine alga Ostreococcus tauri unfolds by assessing Illumina de novo assemblies.</title>
        <authorList>
            <person name="Blanc-Mathieu R."/>
            <person name="Verhelst B."/>
            <person name="Derelle E."/>
            <person name="Rombauts S."/>
            <person name="Bouget F.Y."/>
            <person name="Carre I."/>
            <person name="Chateau A."/>
            <person name="Eyre-Walker A."/>
            <person name="Grimsley N."/>
            <person name="Moreau H."/>
            <person name="Piegu B."/>
            <person name="Rivals E."/>
            <person name="Schackwitz W."/>
            <person name="Van de Peer Y."/>
            <person name="Piganeau G."/>
        </authorList>
    </citation>
    <scope>NUCLEOTIDE SEQUENCE [LARGE SCALE GENOMIC DNA]</scope>
    <source>
        <strain evidence="9">OTTH 0595 / CCAP 157/2 / RCC745</strain>
    </source>
</reference>
<sequence length="494" mass="54673">MDAMGTTARDAGAVTTRARRRGTGATSEASRVVHAVDADARTYTAAEVATHARADDCWVIVRGGVYDVTAFVPRHPGGNMIYVKAGGECTALFDSYHPEKARGVLEKYRIGDLTREEGSAADGDIVEYAKDDLKDGAFFADCKAGAAKYFKENKLDPRVHWEMYAKTAAILVGIVVGHYYSFFAPGVSFGAALAFAALHGTCKAEVGVSIQHDANHGAYGNSRTWLHAMQLTLDVVGASSFMWKQQHVAGHHAYTNVEGIDPDIRCSEKDIRRVNEHQPHEPYHVFQHVYLAFMYGLLSLKSCFVDDFNAYFSGRIGWVKVMKFTRGEAIAFWGTKLLWAAYYLALPLKMSHRPLGELLALWAVTEFVTGWLLAFMFQVAHVVGEVHFFTLDAKNRVNLGWGEAQLMSSADFAHGSKFWTHFSGGLNYQVVHHLFPGVCHVHYPALAPIIKAAAEKHGLHYQIYPTFWSALRAHFRHLANVGRAAYVPSLQTVG</sequence>
<comment type="caution">
    <text evidence="8">The sequence shown here is derived from an EMBL/GenBank/DDBJ whole genome shotgun (WGS) entry which is preliminary data.</text>
</comment>
<name>A0A090MD37_OSTTA</name>
<dbReference type="AlphaFoldDB" id="A0A090MD37"/>
<dbReference type="SMART" id="SM01117">
    <property type="entry name" value="Cyt-b5"/>
    <property type="match status" value="1"/>
</dbReference>
<dbReference type="PANTHER" id="PTHR19353">
    <property type="entry name" value="FATTY ACID DESATURASE 2"/>
    <property type="match status" value="1"/>
</dbReference>
<keyword evidence="2" id="KW-0479">Metal-binding</keyword>
<accession>A0A090MD37</accession>
<feature type="transmembrane region" description="Helical" evidence="6">
    <location>
        <begin position="330"/>
        <end position="346"/>
    </location>
</feature>
<dbReference type="PRINTS" id="PR00363">
    <property type="entry name" value="CYTOCHROMEB5"/>
</dbReference>
<dbReference type="Gene3D" id="3.10.120.10">
    <property type="entry name" value="Cytochrome b5-like heme/steroid binding domain"/>
    <property type="match status" value="1"/>
</dbReference>
<dbReference type="InterPro" id="IPR036400">
    <property type="entry name" value="Cyt_B5-like_heme/steroid_sf"/>
</dbReference>
<feature type="compositionally biased region" description="Low complexity" evidence="5">
    <location>
        <begin position="1"/>
        <end position="16"/>
    </location>
</feature>
<dbReference type="EMBL" id="CAID01000012">
    <property type="protein sequence ID" value="CEF99964.1"/>
    <property type="molecule type" value="Genomic_DNA"/>
</dbReference>
<dbReference type="OrthoDB" id="260091at2759"/>
<dbReference type="InterPro" id="IPR001199">
    <property type="entry name" value="Cyt_B5-like_heme/steroid-bd"/>
</dbReference>
<evidence type="ECO:0000256" key="5">
    <source>
        <dbReference type="SAM" id="MobiDB-lite"/>
    </source>
</evidence>
<evidence type="ECO:0000256" key="6">
    <source>
        <dbReference type="SAM" id="Phobius"/>
    </source>
</evidence>
<dbReference type="GeneID" id="9836048"/>
<feature type="transmembrane region" description="Helical" evidence="6">
    <location>
        <begin position="358"/>
        <end position="377"/>
    </location>
</feature>
<keyword evidence="6" id="KW-0812">Transmembrane</keyword>
<dbReference type="Pfam" id="PF00487">
    <property type="entry name" value="FA_desaturase"/>
    <property type="match status" value="1"/>
</dbReference>
<keyword evidence="4" id="KW-0408">Iron</keyword>
<reference evidence="9" key="1">
    <citation type="journal article" date="2006" name="Proc. Natl. Acad. Sci. U.S.A.">
        <title>Genome analysis of the smallest free-living eukaryote Ostreococcus tauri unveils many unique features.</title>
        <authorList>
            <person name="Derelle E."/>
            <person name="Ferraz C."/>
            <person name="Rombauts S."/>
            <person name="Rouze P."/>
            <person name="Worden A.Z."/>
            <person name="Robbens S."/>
            <person name="Partensky F."/>
            <person name="Degroeve S."/>
            <person name="Echeynie S."/>
            <person name="Cooke R."/>
            <person name="Saeys Y."/>
            <person name="Wuyts J."/>
            <person name="Jabbari K."/>
            <person name="Bowler C."/>
            <person name="Panaud O."/>
            <person name="Piegu B."/>
            <person name="Ball S.G."/>
            <person name="Ral J.-P."/>
            <person name="Bouget F.-Y."/>
            <person name="Piganeau G."/>
            <person name="De Baets B."/>
            <person name="Picard A."/>
            <person name="Delseny M."/>
            <person name="Demaille J."/>
            <person name="Van de Peer Y."/>
            <person name="Moreau H."/>
        </authorList>
    </citation>
    <scope>NUCLEOTIDE SEQUENCE [LARGE SCALE GENOMIC DNA]</scope>
    <source>
        <strain evidence="9">OTTH 0595 / CCAP 157/2 / RCC745</strain>
    </source>
</reference>
<dbReference type="GO" id="GO:0006636">
    <property type="term" value="P:unsaturated fatty acid biosynthetic process"/>
    <property type="evidence" value="ECO:0007669"/>
    <property type="project" value="UniProtKB-ARBA"/>
</dbReference>
<dbReference type="KEGG" id="ota:OT_ostta12g02740"/>
<keyword evidence="6" id="KW-0472">Membrane</keyword>
<dbReference type="CDD" id="cd03506">
    <property type="entry name" value="Delta6-FADS-like"/>
    <property type="match status" value="1"/>
</dbReference>
<dbReference type="Pfam" id="PF00173">
    <property type="entry name" value="Cyt-b5"/>
    <property type="match status" value="1"/>
</dbReference>
<dbReference type="FunFam" id="3.10.120.10:FF:000007">
    <property type="entry name" value="Sulfite oxidase, mitochondrial"/>
    <property type="match status" value="1"/>
</dbReference>
<organism evidence="8 9">
    <name type="scientific">Ostreococcus tauri</name>
    <name type="common">Marine green alga</name>
    <dbReference type="NCBI Taxonomy" id="70448"/>
    <lineage>
        <taxon>Eukaryota</taxon>
        <taxon>Viridiplantae</taxon>
        <taxon>Chlorophyta</taxon>
        <taxon>Mamiellophyceae</taxon>
        <taxon>Mamiellales</taxon>
        <taxon>Bathycoccaceae</taxon>
        <taxon>Ostreococcus</taxon>
    </lineage>
</organism>
<dbReference type="InParanoid" id="A0A090MD37"/>
<keyword evidence="6" id="KW-1133">Transmembrane helix</keyword>
<dbReference type="PANTHER" id="PTHR19353:SF19">
    <property type="entry name" value="DELTA(5) FATTY ACID DESATURASE C-RELATED"/>
    <property type="match status" value="1"/>
</dbReference>
<keyword evidence="1" id="KW-0349">Heme</keyword>
<dbReference type="Proteomes" id="UP000009170">
    <property type="component" value="Unassembled WGS sequence"/>
</dbReference>
<evidence type="ECO:0000313" key="8">
    <source>
        <dbReference type="EMBL" id="CEF99964.1"/>
    </source>
</evidence>
<dbReference type="GO" id="GO:0042759">
    <property type="term" value="P:long-chain fatty acid biosynthetic process"/>
    <property type="evidence" value="ECO:0007669"/>
    <property type="project" value="UniProtKB-ARBA"/>
</dbReference>
<dbReference type="GO" id="GO:0016020">
    <property type="term" value="C:membrane"/>
    <property type="evidence" value="ECO:0007669"/>
    <property type="project" value="TreeGrafter"/>
</dbReference>
<dbReference type="GO" id="GO:0020037">
    <property type="term" value="F:heme binding"/>
    <property type="evidence" value="ECO:0007669"/>
    <property type="project" value="InterPro"/>
</dbReference>
<dbReference type="RefSeq" id="XP_003082424.2">
    <property type="nucleotide sequence ID" value="XM_003082376.2"/>
</dbReference>
<dbReference type="InterPro" id="IPR005804">
    <property type="entry name" value="FA_desaturase_dom"/>
</dbReference>
<evidence type="ECO:0000256" key="2">
    <source>
        <dbReference type="ARBA" id="ARBA00022723"/>
    </source>
</evidence>
<evidence type="ECO:0000256" key="1">
    <source>
        <dbReference type="ARBA" id="ARBA00022617"/>
    </source>
</evidence>
<dbReference type="PROSITE" id="PS50255">
    <property type="entry name" value="CYTOCHROME_B5_2"/>
    <property type="match status" value="1"/>
</dbReference>
<dbReference type="InterPro" id="IPR012171">
    <property type="entry name" value="Fatty_acid_desaturase"/>
</dbReference>
<keyword evidence="9" id="KW-1185">Reference proteome</keyword>
<dbReference type="GO" id="GO:0046872">
    <property type="term" value="F:metal ion binding"/>
    <property type="evidence" value="ECO:0007669"/>
    <property type="project" value="UniProtKB-KW"/>
</dbReference>
<evidence type="ECO:0000259" key="7">
    <source>
        <dbReference type="PROSITE" id="PS50255"/>
    </source>
</evidence>
<gene>
    <name evidence="8" type="ORF">OT_ostta12g02740</name>
</gene>
<keyword evidence="3" id="KW-0560">Oxidoreductase</keyword>
<evidence type="ECO:0000256" key="4">
    <source>
        <dbReference type="ARBA" id="ARBA00023004"/>
    </source>
</evidence>
<dbReference type="InterPro" id="IPR018506">
    <property type="entry name" value="Cyt_B5_heme-BS"/>
</dbReference>
<dbReference type="GO" id="GO:0016717">
    <property type="term" value="F:oxidoreductase activity, acting on paired donors, with oxidation of a pair of donors resulting in the reduction of molecular oxygen to two molecules of water"/>
    <property type="evidence" value="ECO:0007669"/>
    <property type="project" value="UniProtKB-ARBA"/>
</dbReference>
<evidence type="ECO:0000256" key="3">
    <source>
        <dbReference type="ARBA" id="ARBA00023002"/>
    </source>
</evidence>
<dbReference type="PROSITE" id="PS00191">
    <property type="entry name" value="CYTOCHROME_B5_1"/>
    <property type="match status" value="1"/>
</dbReference>